<dbReference type="SUPFAM" id="SSF52540">
    <property type="entry name" value="P-loop containing nucleoside triphosphate hydrolases"/>
    <property type="match status" value="1"/>
</dbReference>
<reference evidence="9" key="1">
    <citation type="journal article" date="2020" name="Nat. Genet.">
        <title>Genomic diversifications of five Gossypium allopolyploid species and their impact on cotton improvement.</title>
        <authorList>
            <person name="Chen Z.J."/>
            <person name="Sreedasyam A."/>
            <person name="Ando A."/>
            <person name="Song Q."/>
            <person name="De Santiago L.M."/>
            <person name="Hulse-Kemp A.M."/>
            <person name="Ding M."/>
            <person name="Ye W."/>
            <person name="Kirkbride R.C."/>
            <person name="Jenkins J."/>
            <person name="Plott C."/>
            <person name="Lovell J."/>
            <person name="Lin Y.M."/>
            <person name="Vaughn R."/>
            <person name="Liu B."/>
            <person name="Simpson S."/>
            <person name="Scheffler B.E."/>
            <person name="Wen L."/>
            <person name="Saski C.A."/>
            <person name="Grover C.E."/>
            <person name="Hu G."/>
            <person name="Conover J.L."/>
            <person name="Carlson J.W."/>
            <person name="Shu S."/>
            <person name="Boston L.B."/>
            <person name="Williams M."/>
            <person name="Peterson D.G."/>
            <person name="McGee K."/>
            <person name="Jones D.C."/>
            <person name="Wendel J.F."/>
            <person name="Stelly D.M."/>
            <person name="Grimwood J."/>
            <person name="Schmutz J."/>
        </authorList>
    </citation>
    <scope>NUCLEOTIDE SEQUENCE [LARGE SCALE GENOMIC DNA]</scope>
    <source>
        <strain evidence="9">cv. TM-1</strain>
    </source>
</reference>
<dbReference type="InterPro" id="IPR045344">
    <property type="entry name" value="C-JID"/>
</dbReference>
<dbReference type="Gene3D" id="3.40.50.10140">
    <property type="entry name" value="Toll/interleukin-1 receptor homology (TIR) domain"/>
    <property type="match status" value="1"/>
</dbReference>
<dbReference type="SUPFAM" id="SSF52200">
    <property type="entry name" value="Toll/Interleukin receptor TIR domain"/>
    <property type="match status" value="1"/>
</dbReference>
<evidence type="ECO:0000256" key="2">
    <source>
        <dbReference type="ARBA" id="ARBA00022614"/>
    </source>
</evidence>
<keyword evidence="2" id="KW-0433">Leucine-rich repeat</keyword>
<dbReference type="Pfam" id="PF20160">
    <property type="entry name" value="C-JID"/>
    <property type="match status" value="1"/>
</dbReference>
<name>A0ABM3B1R1_GOSHI</name>
<feature type="region of interest" description="Disordered" evidence="7">
    <location>
        <begin position="1187"/>
        <end position="1234"/>
    </location>
</feature>
<dbReference type="Gene3D" id="3.40.50.300">
    <property type="entry name" value="P-loop containing nucleotide triphosphate hydrolases"/>
    <property type="match status" value="1"/>
</dbReference>
<reference evidence="10 11" key="2">
    <citation type="submission" date="2025-05" db="UniProtKB">
        <authorList>
            <consortium name="RefSeq"/>
        </authorList>
    </citation>
    <scope>IDENTIFICATION</scope>
</reference>
<keyword evidence="3" id="KW-0677">Repeat</keyword>
<organism evidence="9 10">
    <name type="scientific">Gossypium hirsutum</name>
    <name type="common">Upland cotton</name>
    <name type="synonym">Gossypium mexicanum</name>
    <dbReference type="NCBI Taxonomy" id="3635"/>
    <lineage>
        <taxon>Eukaryota</taxon>
        <taxon>Viridiplantae</taxon>
        <taxon>Streptophyta</taxon>
        <taxon>Embryophyta</taxon>
        <taxon>Tracheophyta</taxon>
        <taxon>Spermatophyta</taxon>
        <taxon>Magnoliopsida</taxon>
        <taxon>eudicotyledons</taxon>
        <taxon>Gunneridae</taxon>
        <taxon>Pentapetalae</taxon>
        <taxon>rosids</taxon>
        <taxon>malvids</taxon>
        <taxon>Malvales</taxon>
        <taxon>Malvaceae</taxon>
        <taxon>Malvoideae</taxon>
        <taxon>Gossypium</taxon>
    </lineage>
</organism>
<evidence type="ECO:0000256" key="5">
    <source>
        <dbReference type="ARBA" id="ARBA00023027"/>
    </source>
</evidence>
<dbReference type="RefSeq" id="XP_040960973.1">
    <property type="nucleotide sequence ID" value="XM_041105039.1"/>
</dbReference>
<dbReference type="InterPro" id="IPR058192">
    <property type="entry name" value="WHD_ROQ1-like"/>
</dbReference>
<gene>
    <name evidence="10 11" type="primary">LOC107963211</name>
</gene>
<evidence type="ECO:0000313" key="11">
    <source>
        <dbReference type="RefSeq" id="XP_040960974.1"/>
    </source>
</evidence>
<dbReference type="Pfam" id="PF00931">
    <property type="entry name" value="NB-ARC"/>
    <property type="match status" value="1"/>
</dbReference>
<feature type="compositionally biased region" description="Polar residues" evidence="7">
    <location>
        <begin position="1188"/>
        <end position="1197"/>
    </location>
</feature>
<feature type="domain" description="TIR" evidence="8">
    <location>
        <begin position="14"/>
        <end position="180"/>
    </location>
</feature>
<proteinExistence type="predicted"/>
<dbReference type="PANTHER" id="PTHR11017">
    <property type="entry name" value="LEUCINE-RICH REPEAT-CONTAINING PROTEIN"/>
    <property type="match status" value="1"/>
</dbReference>
<dbReference type="Pfam" id="PF23282">
    <property type="entry name" value="WHD_ROQ1"/>
    <property type="match status" value="1"/>
</dbReference>
<dbReference type="InterPro" id="IPR002182">
    <property type="entry name" value="NB-ARC"/>
</dbReference>
<evidence type="ECO:0000313" key="10">
    <source>
        <dbReference type="RefSeq" id="XP_040960973.1"/>
    </source>
</evidence>
<dbReference type="SUPFAM" id="SSF52058">
    <property type="entry name" value="L domain-like"/>
    <property type="match status" value="1"/>
</dbReference>
<dbReference type="InterPro" id="IPR042197">
    <property type="entry name" value="Apaf_helical"/>
</dbReference>
<evidence type="ECO:0000256" key="1">
    <source>
        <dbReference type="ARBA" id="ARBA00011982"/>
    </source>
</evidence>
<dbReference type="GeneID" id="107963211"/>
<dbReference type="SMART" id="SM00255">
    <property type="entry name" value="TIR"/>
    <property type="match status" value="1"/>
</dbReference>
<dbReference type="RefSeq" id="XP_040960974.1">
    <property type="nucleotide sequence ID" value="XM_041105040.1"/>
</dbReference>
<dbReference type="PANTHER" id="PTHR11017:SF559">
    <property type="entry name" value="DISEASE RESISTANCE PROTEIN CHL1"/>
    <property type="match status" value="1"/>
</dbReference>
<keyword evidence="9" id="KW-1185">Reference proteome</keyword>
<accession>A0ABM3B1R1</accession>
<dbReference type="Pfam" id="PF01582">
    <property type="entry name" value="TIR"/>
    <property type="match status" value="1"/>
</dbReference>
<evidence type="ECO:0000259" key="8">
    <source>
        <dbReference type="PROSITE" id="PS50104"/>
    </source>
</evidence>
<dbReference type="EC" id="3.2.2.6" evidence="1"/>
<protein>
    <recommendedName>
        <fullName evidence="1">ADP-ribosyl cyclase/cyclic ADP-ribose hydrolase</fullName>
        <ecNumber evidence="1">3.2.2.6</ecNumber>
    </recommendedName>
</protein>
<evidence type="ECO:0000256" key="3">
    <source>
        <dbReference type="ARBA" id="ARBA00022737"/>
    </source>
</evidence>
<dbReference type="InterPro" id="IPR044974">
    <property type="entry name" value="Disease_R_plants"/>
</dbReference>
<dbReference type="Pfam" id="PF00560">
    <property type="entry name" value="LRR_1"/>
    <property type="match status" value="1"/>
</dbReference>
<dbReference type="InterPro" id="IPR035897">
    <property type="entry name" value="Toll_tir_struct_dom_sf"/>
</dbReference>
<dbReference type="InterPro" id="IPR027417">
    <property type="entry name" value="P-loop_NTPase"/>
</dbReference>
<dbReference type="InterPro" id="IPR032675">
    <property type="entry name" value="LRR_dom_sf"/>
</dbReference>
<dbReference type="Gene3D" id="1.10.8.430">
    <property type="entry name" value="Helical domain of apoptotic protease-activating factors"/>
    <property type="match status" value="1"/>
</dbReference>
<dbReference type="InterPro" id="IPR000157">
    <property type="entry name" value="TIR_dom"/>
</dbReference>
<dbReference type="InterPro" id="IPR001611">
    <property type="entry name" value="Leu-rich_rpt"/>
</dbReference>
<dbReference type="Gene3D" id="3.80.10.10">
    <property type="entry name" value="Ribonuclease Inhibitor"/>
    <property type="match status" value="2"/>
</dbReference>
<evidence type="ECO:0000256" key="4">
    <source>
        <dbReference type="ARBA" id="ARBA00022801"/>
    </source>
</evidence>
<comment type="catalytic activity">
    <reaction evidence="6">
        <text>NAD(+) + H2O = ADP-D-ribose + nicotinamide + H(+)</text>
        <dbReference type="Rhea" id="RHEA:16301"/>
        <dbReference type="ChEBI" id="CHEBI:15377"/>
        <dbReference type="ChEBI" id="CHEBI:15378"/>
        <dbReference type="ChEBI" id="CHEBI:17154"/>
        <dbReference type="ChEBI" id="CHEBI:57540"/>
        <dbReference type="ChEBI" id="CHEBI:57967"/>
        <dbReference type="EC" id="3.2.2.6"/>
    </reaction>
    <physiologicalReaction direction="left-to-right" evidence="6">
        <dbReference type="Rhea" id="RHEA:16302"/>
    </physiologicalReaction>
</comment>
<evidence type="ECO:0000313" key="9">
    <source>
        <dbReference type="Proteomes" id="UP000818029"/>
    </source>
</evidence>
<dbReference type="PRINTS" id="PR00364">
    <property type="entry name" value="DISEASERSIST"/>
</dbReference>
<evidence type="ECO:0000256" key="6">
    <source>
        <dbReference type="ARBA" id="ARBA00047304"/>
    </source>
</evidence>
<sequence length="1234" mass="141257">MLSLPSTSSSISRKKYDVFLSFRGEDTRNNFTDHLYDALSRSGIVTFRDDPKLEAGEEIAPELFKAIQQSWCSVIVFSQTYAFSSWCLEELAEIVKQHNNDGHKVFPIFYHVCPSDLRKQKEKVEEAFARHKERYKEDSEKIQRWRKALIQVAAIKGWHLNNRHESEFIKDIVKKISAKLCQTYPATHSDLVGISERLEDLYLKINIGEDDVRVIGICGMGGIGKTTLARVAYTQMSSHFEGKSFIADIREVSDKCGLVSLQKQLLSQIFHGECFNFFDVHEGSDIIGHRLSHKKVLVVLDNVDNIQHLKCLVGRHDWFGLGSRIVVTTREEHLLRSWPVDDMYEPTILNPKDALQLFSLKAFHSDTVQKADFIELSKHVVNYAGGLPLALEVLGSFLCSRDAAQWRSAIERLKRDSYKEILDKLRISFDGLEEREKNIFLDIACFFNGEKKDFVIKVLDGCEFFPDIGIDVLIKKSLVKVYNQYLWMHDLLQEMGRTIVKEKCVDEPGKRCRLWEEKDVHHVLTKNTVTEMIEGIIIDNKRESNKMLNLSVDTFLKMKKLRLLKVLCLSNCDDLKYLSNELRLLDWTRYPLRYLPSSFQPDNLVALLLPYGHIQQLWKGNRPLFNLKIMNLRGSQNLIKTPDFTTASNLEVLILEGCTKLVDVHSSIGVLKSLKLLNLRDCKSLRTLPTKIGMESLETLILSGCSNLVRFPDIDGKMERLKTLDLSGCYRVENLSENLQQAKFLEELDLSETAITEPPSFIFQFKNLKILSFYGRKGPSYKLLPNLPSLFKVIQGRRTNPMARMLPLLSGLSSLTELKLRDCNLCEGDIPPDISGLSCLEILDLSGNNFISIPASLTRLTKLLFLGLSNCNVCTLGEADIRSDLSGLSSLIRLNLSGKNFITIPLALTQLSRLKLLKLSGCKMLKSLPELPTSIRRVIIDDCSSLEIVASPSKVCNLVGGDDISAINCFKLAEKINASTLLKEHIKAVRYPRDCLDNGIVDIMMPGSEIPEWFSQQKSDSSIKIPLPINLRKDSQWIGVACCCSFVDNDASRNKKFYCEGSIFRGRNFRPIYWRLRWIGRTFRKPIMKDHLFIRYFPRDILYPFSLEDEYGDCETNNIWTADCLDETGDELELCFNSKFEPNYGCFKVKKCGVRIVYEKDLEEMKELQCHTTQSSPNFEHIHRHSAQNHGSVGSTSHMKRKRNISEETEEEEPQPKRMQNFFNFVKGQSRKKH</sequence>
<keyword evidence="4" id="KW-0378">Hydrolase</keyword>
<dbReference type="PROSITE" id="PS51450">
    <property type="entry name" value="LRR"/>
    <property type="match status" value="1"/>
</dbReference>
<keyword evidence="5" id="KW-0520">NAD</keyword>
<dbReference type="Proteomes" id="UP000818029">
    <property type="component" value="Chromosome D11"/>
</dbReference>
<dbReference type="PROSITE" id="PS50104">
    <property type="entry name" value="TIR"/>
    <property type="match status" value="1"/>
</dbReference>
<evidence type="ECO:0000256" key="7">
    <source>
        <dbReference type="SAM" id="MobiDB-lite"/>
    </source>
</evidence>